<evidence type="ECO:0000256" key="3">
    <source>
        <dbReference type="PROSITE-ProRule" id="PRU00221"/>
    </source>
</evidence>
<proteinExistence type="predicted"/>
<dbReference type="InterPro" id="IPR015943">
    <property type="entry name" value="WD40/YVTN_repeat-like_dom_sf"/>
</dbReference>
<dbReference type="Proteomes" id="UP000005622">
    <property type="component" value="Unassembled WGS sequence"/>
</dbReference>
<name>H8ZFG0_NEMA1</name>
<dbReference type="Gene3D" id="2.130.10.10">
    <property type="entry name" value="YVTN repeat-like/Quinoprotein amine dehydrogenase"/>
    <property type="match status" value="2"/>
</dbReference>
<dbReference type="AlphaFoldDB" id="H8ZFG0"/>
<keyword evidence="2" id="KW-0677">Repeat</keyword>
<evidence type="ECO:0000256" key="1">
    <source>
        <dbReference type="ARBA" id="ARBA00022574"/>
    </source>
</evidence>
<sequence>MSFYASVVCIQHAIKHNKIFKLVSWMQSVSEAIKIQPVYNTQGICMIDGVLYTGYENVLFGSNGQNSVVLQLELESEIVKIFQVYNKILISTITGKVYLYNPEEKEARPACVFSNMVIKSIDLDGEAILIGTADGLVILSDINGYGVTMTKKLEGTATAVRFVQMKGAKRKYTTSNKLMVAGDVMGTITMYTTAGDVVYREANCHSGNVVYIGELGDRILSCGMDGFIIEHSIGEETIVRNISGAMQDGISACAVYNNRMILCGKDMVVTLSENLKIISKKAMDIPSIESFDIFGEYCVITTEEHDILVASIVEDELVVEKVIVGNNDEITDLLVLDSIVVVSTNSRYIRTISKSDIERESANEKPDHKVFSGELVKSQNEEYVLSMCGTNKTFYTGSKDGVISQFSVVSGNIRDSVKLVHSISVEAPITAMCIYQDTLITGTEQGIISGWKVSSKLEQIFTAAASTTEITGIVVNNKKIHCTSKNKEIKVINMSGGVDSAVSGHKKGLWSISEHSQMLLTGSSDKTARLWKGDINSTLQHNTSVVRTLLTERAITATSDGVVRIWNITNYKELGALRITEAKDERIWAIKRYRDTLYIVSAGPAIVIIKDNTLEVEKMKEQTQKEEYVAKQHALIFMKKGEYVHAAVEYYKLNLEKDLRSTLRKIDESMDISLLMDALLLDVPKFVKYIVKWAKSPPLFTITQRILKDAIEKRTMIPRKEAEDLSQTLARTAELFNAAY</sequence>
<protein>
    <recommendedName>
        <fullName evidence="5">U3 small nucleolar RNA-associated protein 13 C-terminal domain-containing protein</fullName>
    </recommendedName>
</protein>
<evidence type="ECO:0000313" key="4">
    <source>
        <dbReference type="EMBL" id="EHY64521.1"/>
    </source>
</evidence>
<dbReference type="PANTHER" id="PTHR19854:SF15">
    <property type="entry name" value="TRANSDUCIN BETA-LIKE PROTEIN 3"/>
    <property type="match status" value="1"/>
</dbReference>
<evidence type="ECO:0008006" key="5">
    <source>
        <dbReference type="Google" id="ProtNLM"/>
    </source>
</evidence>
<dbReference type="HOGENOM" id="CLU_386391_0_0_1"/>
<evidence type="ECO:0000256" key="2">
    <source>
        <dbReference type="ARBA" id="ARBA00022737"/>
    </source>
</evidence>
<dbReference type="GO" id="GO:0000480">
    <property type="term" value="P:endonucleolytic cleavage in 5'-ETS of tricistronic rRNA transcript (SSU-rRNA, 5.8S rRNA, LSU-rRNA)"/>
    <property type="evidence" value="ECO:0007669"/>
    <property type="project" value="TreeGrafter"/>
</dbReference>
<accession>H8ZFG0</accession>
<reference evidence="4" key="1">
    <citation type="submission" date="2011-03" db="EMBL/GenBank/DDBJ databases">
        <title>The Genome Sequence of Nematocida sp1 strain ERTm2.</title>
        <authorList>
            <consortium name="The Broad Institute Genome Sequencing Platform"/>
            <consortium name="The Broad Institute Genome Sequencing Center for Infectious Disease"/>
            <person name="Cuomo C."/>
            <person name="Troemel E."/>
            <person name="Young S.K."/>
            <person name="Zeng Q."/>
            <person name="Gargeya S."/>
            <person name="Fitzgerald M."/>
            <person name="Haas B."/>
            <person name="Abouelleil A."/>
            <person name="Alvarado L."/>
            <person name="Arachchi H.M."/>
            <person name="Berlin A."/>
            <person name="Brown A."/>
            <person name="Chapman S.B."/>
            <person name="Chen Z."/>
            <person name="Dunbar C."/>
            <person name="Freedman E."/>
            <person name="Gearin G."/>
            <person name="Gellesch M."/>
            <person name="Goldberg J."/>
            <person name="Griggs A."/>
            <person name="Gujja S."/>
            <person name="Heilman E.R."/>
            <person name="Heiman D."/>
            <person name="Howarth C."/>
            <person name="Larson L."/>
            <person name="Lui A."/>
            <person name="MacDonald P.J.P."/>
            <person name="Mehta T."/>
            <person name="Montmayeur A."/>
            <person name="Murphy C."/>
            <person name="Neiman D."/>
            <person name="Pearson M."/>
            <person name="Priest M."/>
            <person name="Roberts A."/>
            <person name="Saif S."/>
            <person name="Shea T."/>
            <person name="Shenoy N."/>
            <person name="Sisk P."/>
            <person name="Stolte C."/>
            <person name="Sykes S."/>
            <person name="White J."/>
            <person name="Yandava C."/>
            <person name="Wortman J."/>
            <person name="Nusbaum C."/>
            <person name="Birren B."/>
        </authorList>
    </citation>
    <scope>NUCLEOTIDE SEQUENCE</scope>
    <source>
        <strain evidence="4">ERTm2</strain>
    </source>
</reference>
<dbReference type="GO" id="GO:0000472">
    <property type="term" value="P:endonucleolytic cleavage to generate mature 5'-end of SSU-rRNA from (SSU-rRNA, 5.8S rRNA, LSU-rRNA)"/>
    <property type="evidence" value="ECO:0007669"/>
    <property type="project" value="TreeGrafter"/>
</dbReference>
<dbReference type="SMART" id="SM00320">
    <property type="entry name" value="WD40"/>
    <property type="match status" value="4"/>
</dbReference>
<feature type="repeat" description="WD" evidence="3">
    <location>
        <begin position="502"/>
        <end position="532"/>
    </location>
</feature>
<dbReference type="PANTHER" id="PTHR19854">
    <property type="entry name" value="TRANSDUCIN BETA-LIKE 3"/>
    <property type="match status" value="1"/>
</dbReference>
<dbReference type="Pfam" id="PF00400">
    <property type="entry name" value="WD40"/>
    <property type="match status" value="1"/>
</dbReference>
<dbReference type="GO" id="GO:0005730">
    <property type="term" value="C:nucleolus"/>
    <property type="evidence" value="ECO:0007669"/>
    <property type="project" value="TreeGrafter"/>
</dbReference>
<dbReference type="InterPro" id="IPR011047">
    <property type="entry name" value="Quinoprotein_ADH-like_sf"/>
</dbReference>
<gene>
    <name evidence="4" type="ORF">NERG_02331</name>
</gene>
<dbReference type="STRING" id="944018.H8ZFG0"/>
<dbReference type="GO" id="GO:0030686">
    <property type="term" value="C:90S preribosome"/>
    <property type="evidence" value="ECO:0007669"/>
    <property type="project" value="TreeGrafter"/>
</dbReference>
<dbReference type="EMBL" id="JH604640">
    <property type="protein sequence ID" value="EHY64521.1"/>
    <property type="molecule type" value="Genomic_DNA"/>
</dbReference>
<dbReference type="InterPro" id="IPR001680">
    <property type="entry name" value="WD40_rpt"/>
</dbReference>
<keyword evidence="1 3" id="KW-0853">WD repeat</keyword>
<dbReference type="PROSITE" id="PS50082">
    <property type="entry name" value="WD_REPEATS_2"/>
    <property type="match status" value="1"/>
</dbReference>
<organism evidence="4">
    <name type="scientific">Nematocida ausubeli (strain ATCC PRA-371 / ERTm2)</name>
    <name type="common">Nematode killer fungus</name>
    <dbReference type="NCBI Taxonomy" id="1913371"/>
    <lineage>
        <taxon>Eukaryota</taxon>
        <taxon>Fungi</taxon>
        <taxon>Fungi incertae sedis</taxon>
        <taxon>Microsporidia</taxon>
        <taxon>Nematocida</taxon>
    </lineage>
</organism>
<dbReference type="GO" id="GO:0034511">
    <property type="term" value="F:U3 snoRNA binding"/>
    <property type="evidence" value="ECO:0007669"/>
    <property type="project" value="TreeGrafter"/>
</dbReference>
<dbReference type="SUPFAM" id="SSF50998">
    <property type="entry name" value="Quinoprotein alcohol dehydrogenase-like"/>
    <property type="match status" value="1"/>
</dbReference>